<name>A0NU55_ROSAI</name>
<dbReference type="EMBL" id="AAUW01000009">
    <property type="protein sequence ID" value="EAV43457.1"/>
    <property type="molecule type" value="Genomic_DNA"/>
</dbReference>
<dbReference type="Proteomes" id="UP000004848">
    <property type="component" value="Unassembled WGS sequence"/>
</dbReference>
<dbReference type="OrthoDB" id="288532at2"/>
<evidence type="ECO:0000313" key="2">
    <source>
        <dbReference type="Proteomes" id="UP000004848"/>
    </source>
</evidence>
<protein>
    <recommendedName>
        <fullName evidence="3">Sulfotransferase family protein</fullName>
    </recommendedName>
</protein>
<dbReference type="Gene3D" id="3.40.50.300">
    <property type="entry name" value="P-loop containing nucleotide triphosphate hydrolases"/>
    <property type="match status" value="1"/>
</dbReference>
<dbReference type="Pfam" id="PF03567">
    <property type="entry name" value="Sulfotransfer_2"/>
    <property type="match status" value="1"/>
</dbReference>
<organism evidence="1 2">
    <name type="scientific">Roseibium aggregatum (strain ATCC 25650 / DSM 13394 / JCM 20685 / NBRC 16684 / NCIMB 2208 / IAM 12614 / B1)</name>
    <name type="common">Stappia aggregata</name>
    <dbReference type="NCBI Taxonomy" id="384765"/>
    <lineage>
        <taxon>Bacteria</taxon>
        <taxon>Pseudomonadati</taxon>
        <taxon>Pseudomonadota</taxon>
        <taxon>Alphaproteobacteria</taxon>
        <taxon>Hyphomicrobiales</taxon>
        <taxon>Stappiaceae</taxon>
        <taxon>Roseibium</taxon>
    </lineage>
</organism>
<accession>A0NU55</accession>
<dbReference type="RefSeq" id="WP_006935239.1">
    <property type="nucleotide sequence ID" value="NZ_AAUW01000009.1"/>
</dbReference>
<reference evidence="1 2" key="1">
    <citation type="submission" date="2006-05" db="EMBL/GenBank/DDBJ databases">
        <authorList>
            <person name="King G."/>
            <person name="Ferriera S."/>
            <person name="Johnson J."/>
            <person name="Kravitz S."/>
            <person name="Beeson K."/>
            <person name="Sutton G."/>
            <person name="Rogers Y.-H."/>
            <person name="Friedman R."/>
            <person name="Frazier M."/>
            <person name="Venter J.C."/>
        </authorList>
    </citation>
    <scope>NUCLEOTIDE SEQUENCE [LARGE SCALE GENOMIC DNA]</scope>
    <source>
        <strain evidence="2">ATCC 25650 / DSM 13394 / JCM 20685 / NBRC 16684 / NCIMB 2208 / IAM 12614 / B1</strain>
    </source>
</reference>
<proteinExistence type="predicted"/>
<dbReference type="GO" id="GO:0016020">
    <property type="term" value="C:membrane"/>
    <property type="evidence" value="ECO:0007669"/>
    <property type="project" value="InterPro"/>
</dbReference>
<dbReference type="GO" id="GO:0008146">
    <property type="term" value="F:sulfotransferase activity"/>
    <property type="evidence" value="ECO:0007669"/>
    <property type="project" value="InterPro"/>
</dbReference>
<gene>
    <name evidence="1" type="ORF">SIAM614_02231</name>
</gene>
<dbReference type="InterPro" id="IPR027417">
    <property type="entry name" value="P-loop_NTPase"/>
</dbReference>
<sequence length="245" mass="28486">MDEYQLKNFLKFAPARLGLAPKKFLFIHIPKNGGMSVRHAKALEGKLVLANRRRLKSKAYADAVKRKMAELGALPGYEHARYRDVDLSVRKATKAFAIVRNPWSRTVSRFKFALQTRQTAGDLIEYSPKAFEAFLDERHLWAGVDYFWHRAIRGWYQQEDYLIDENNEITLDVMRQEHLEEDLKIYLGLKTELQARNVSKAISKDYRQIYSNHTINIVADWYAADIKRFGFDFDTAATKNVSAFS</sequence>
<evidence type="ECO:0000313" key="1">
    <source>
        <dbReference type="EMBL" id="EAV43457.1"/>
    </source>
</evidence>
<dbReference type="GeneID" id="68846983"/>
<evidence type="ECO:0008006" key="3">
    <source>
        <dbReference type="Google" id="ProtNLM"/>
    </source>
</evidence>
<dbReference type="SUPFAM" id="SSF52540">
    <property type="entry name" value="P-loop containing nucleoside triphosphate hydrolases"/>
    <property type="match status" value="1"/>
</dbReference>
<comment type="caution">
    <text evidence="1">The sequence shown here is derived from an EMBL/GenBank/DDBJ whole genome shotgun (WGS) entry which is preliminary data.</text>
</comment>
<dbReference type="InterPro" id="IPR005331">
    <property type="entry name" value="Sulfotransferase"/>
</dbReference>
<dbReference type="AlphaFoldDB" id="A0NU55"/>